<gene>
    <name evidence="6" type="ORF">BESB_066900</name>
</gene>
<dbReference type="Pfam" id="PF03121">
    <property type="entry name" value="Herpes_UL52"/>
    <property type="match status" value="1"/>
</dbReference>
<feature type="region of interest" description="Disordered" evidence="5">
    <location>
        <begin position="91"/>
        <end position="113"/>
    </location>
</feature>
<accession>A0A2A9MGD0</accession>
<proteinExistence type="predicted"/>
<dbReference type="RefSeq" id="XP_029218666.1">
    <property type="nucleotide sequence ID" value="XM_029365083.1"/>
</dbReference>
<dbReference type="STRING" id="94643.A0A2A9MGD0"/>
<evidence type="ECO:0000256" key="4">
    <source>
        <dbReference type="ARBA" id="ARBA00047303"/>
    </source>
</evidence>
<feature type="region of interest" description="Disordered" evidence="5">
    <location>
        <begin position="649"/>
        <end position="760"/>
    </location>
</feature>
<evidence type="ECO:0000256" key="2">
    <source>
        <dbReference type="ARBA" id="ARBA00044677"/>
    </source>
</evidence>
<feature type="region of interest" description="Disordered" evidence="5">
    <location>
        <begin position="1"/>
        <end position="65"/>
    </location>
</feature>
<feature type="region of interest" description="Disordered" evidence="5">
    <location>
        <begin position="348"/>
        <end position="577"/>
    </location>
</feature>
<dbReference type="GO" id="GO:0009411">
    <property type="term" value="P:response to UV"/>
    <property type="evidence" value="ECO:0007669"/>
    <property type="project" value="TreeGrafter"/>
</dbReference>
<feature type="compositionally biased region" description="Basic and acidic residues" evidence="5">
    <location>
        <begin position="1"/>
        <end position="11"/>
    </location>
</feature>
<feature type="compositionally biased region" description="Basic and acidic residues" evidence="5">
    <location>
        <begin position="1254"/>
        <end position="1275"/>
    </location>
</feature>
<comment type="catalytic activity">
    <reaction evidence="4">
        <text>DNA(n) + a 2'-deoxyribonucleoside 5'-triphosphate = DNA(n+1) + diphosphate</text>
        <dbReference type="Rhea" id="RHEA:22508"/>
        <dbReference type="Rhea" id="RHEA-COMP:17339"/>
        <dbReference type="Rhea" id="RHEA-COMP:17340"/>
        <dbReference type="ChEBI" id="CHEBI:33019"/>
        <dbReference type="ChEBI" id="CHEBI:61560"/>
        <dbReference type="ChEBI" id="CHEBI:173112"/>
        <dbReference type="EC" id="2.7.7.7"/>
    </reaction>
    <physiologicalReaction direction="left-to-right" evidence="4">
        <dbReference type="Rhea" id="RHEA:22509"/>
    </physiologicalReaction>
</comment>
<feature type="compositionally biased region" description="Basic and acidic residues" evidence="5">
    <location>
        <begin position="1321"/>
        <end position="1360"/>
    </location>
</feature>
<feature type="region of interest" description="Disordered" evidence="5">
    <location>
        <begin position="1247"/>
        <end position="1371"/>
    </location>
</feature>
<sequence>MDGFLRKEHFSARSPAPRAPVPPNLFYGTPAPQPSTFSHLLSSSSEREERKEWETGTSRGAPNSRTELSLTGERFWRKVAGALRARCTYSPDRGRGAPATTCPSLESPTSTETVHNDVTIDCESRSANGTHAVPFVPNRSGESSVAGNATTSEPQGNASLTEEPERGTEAGLAAFPRYPVRVFRKQDAALAALQALPEELKSLFGLFAQEIAEKGVRRYIVASYRDFVGGYLKMVKTQEPNRHLYEVLREGRPCWLYFDVEFSKSLNPDINGEEAIALLKQMLAKFLSGHFGFPLQNSDIVDLDSSTTEKFSRHLIVKAVLDSVENSEDRSDVQSKRLALWLVKEPTGVPEGLAEDQEGREDSESASSNESEDEGMDDRAPASALCMRGDGGGANSPPSLSPKGDTHQPGPEARQLSTDAALQVFFGSRTSEGPPPDTEDEAPARSLPSCPVASTAASADLSSHSPRSSRSDPPPPSAAASAPAVMSLSPSSAVRGGDLCTRRGADLAPRSPSQERHLKERRTSDGEDADTEEENRRDGVEPKARRGSEKPRRKSSGFPATSHAPPDSEAVGAEASHSADAHVDAEFFALFDSTPIVSVAAGGDVCAAVHSRAAPTPPPSTAFADAPHAGRFVDRFLSFLLHELLRARRRAPRPRSEGRSLPLEAAKAELSSWTPTPRETEWPGPLPRTKRQRGGETPQPTSEEARQRARRRPARRANRETAACVEMDVSRRGKLRAQSRRERASTSQGKGAAQRRSLPRIPLSRRRASRLQPTDMAAIYRRRLLRRMSWPQRTRKKEISRRASTLFCVCFRESRRRASAPASSTCRFTRETAASGCFTQASSTRQRFSSGLLAATHQLHLQRATLHSFEAASVSVLSTQVSPANAFPLGDDARATLLRSLASLVPPSLPLFDRGEETSAAAEGRERRGCSSSQLWQPDSCALWSGASSASPLAFRPSSSLDESSLDDSSAPVGAASATGGALPPLVFSRLLTTRCLGASLPANLRVARGGCESDREQIRKAKGERRPCYLGALIRHAVQVWDEKLAVYRRLSQEARERAKRGGGAAERPATETDQHAVASTRFSTDAPFTLKPPFGSDRRDGGLASLRGFTGKRKRDGGGEAAGERKTRSWEFSGSDIAELLLEREFASGHSEPAEIASCLFFTSTQTAVITLKGNRFCERIGRPHKSNAVSLVLQAEKGCFYQKCYDPDCRGFRSALAEFPAHLRGLQASLEELADLDIDSAAAHEAASARGDGEERLEERETRAREKAREETDNNAARIAALAENGDATRRKGGGDKDMPGGHEETKNVVAAAARGVCRAEDSATKEGREKSHEGAAERKEDEKTRGCRDAANKPDTDLDDILAAVPI</sequence>
<evidence type="ECO:0000313" key="6">
    <source>
        <dbReference type="EMBL" id="PFH34657.1"/>
    </source>
</evidence>
<dbReference type="InterPro" id="IPR044917">
    <property type="entry name" value="PRIMPOL"/>
</dbReference>
<feature type="region of interest" description="Disordered" evidence="5">
    <location>
        <begin position="129"/>
        <end position="167"/>
    </location>
</feature>
<protein>
    <recommendedName>
        <fullName evidence="1">DNA-directed primase/polymerase protein</fullName>
        <ecNumber evidence="3">2.7.7.102</ecNumber>
    </recommendedName>
</protein>
<dbReference type="PANTHER" id="PTHR31399:SF0">
    <property type="entry name" value="DNA-DIRECTED PRIMASE_POLYMERASE PROTEIN"/>
    <property type="match status" value="1"/>
</dbReference>
<comment type="caution">
    <text evidence="6">The sequence shown here is derived from an EMBL/GenBank/DDBJ whole genome shotgun (WGS) entry which is preliminary data.</text>
</comment>
<evidence type="ECO:0000256" key="5">
    <source>
        <dbReference type="SAM" id="MobiDB-lite"/>
    </source>
</evidence>
<feature type="compositionally biased region" description="Basic and acidic residues" evidence="5">
    <location>
        <begin position="534"/>
        <end position="550"/>
    </location>
</feature>
<evidence type="ECO:0000313" key="7">
    <source>
        <dbReference type="Proteomes" id="UP000224006"/>
    </source>
</evidence>
<comment type="catalytic activity">
    <reaction evidence="2">
        <text>ssDNA + n NTP = ssDNA/pppN(pN)n-1 hybrid + (n-1) diphosphate.</text>
        <dbReference type="EC" id="2.7.7.102"/>
    </reaction>
</comment>
<dbReference type="KEGG" id="bbes:BESB_066900"/>
<feature type="compositionally biased region" description="Basic and acidic residues" evidence="5">
    <location>
        <begin position="1290"/>
        <end position="1310"/>
    </location>
</feature>
<dbReference type="GO" id="GO:0006264">
    <property type="term" value="P:mitochondrial DNA replication"/>
    <property type="evidence" value="ECO:0007669"/>
    <property type="project" value="TreeGrafter"/>
</dbReference>
<dbReference type="Proteomes" id="UP000224006">
    <property type="component" value="Chromosome VI"/>
</dbReference>
<dbReference type="GO" id="GO:0005759">
    <property type="term" value="C:mitochondrial matrix"/>
    <property type="evidence" value="ECO:0007669"/>
    <property type="project" value="TreeGrafter"/>
</dbReference>
<evidence type="ECO:0000256" key="1">
    <source>
        <dbReference type="ARBA" id="ARBA00026139"/>
    </source>
</evidence>
<feature type="compositionally biased region" description="Basic and acidic residues" evidence="5">
    <location>
        <begin position="513"/>
        <end position="525"/>
    </location>
</feature>
<keyword evidence="7" id="KW-1185">Reference proteome</keyword>
<feature type="compositionally biased region" description="Basic and acidic residues" evidence="5">
    <location>
        <begin position="45"/>
        <end position="54"/>
    </location>
</feature>
<dbReference type="GO" id="GO:0005634">
    <property type="term" value="C:nucleus"/>
    <property type="evidence" value="ECO:0007669"/>
    <property type="project" value="TreeGrafter"/>
</dbReference>
<dbReference type="VEuPathDB" id="ToxoDB:BESB_066900"/>
<dbReference type="GeneID" id="40311616"/>
<organism evidence="6 7">
    <name type="scientific">Besnoitia besnoiti</name>
    <name type="common">Apicomplexan protozoan</name>
    <dbReference type="NCBI Taxonomy" id="94643"/>
    <lineage>
        <taxon>Eukaryota</taxon>
        <taxon>Sar</taxon>
        <taxon>Alveolata</taxon>
        <taxon>Apicomplexa</taxon>
        <taxon>Conoidasida</taxon>
        <taxon>Coccidia</taxon>
        <taxon>Eucoccidiorida</taxon>
        <taxon>Eimeriorina</taxon>
        <taxon>Sarcocystidae</taxon>
        <taxon>Besnoitia</taxon>
    </lineage>
</organism>
<reference evidence="6 7" key="1">
    <citation type="submission" date="2017-09" db="EMBL/GenBank/DDBJ databases">
        <title>Genome sequencing of Besnoitia besnoiti strain Bb-Ger1.</title>
        <authorList>
            <person name="Schares G."/>
            <person name="Venepally P."/>
            <person name="Lorenzi H.A."/>
        </authorList>
    </citation>
    <scope>NUCLEOTIDE SEQUENCE [LARGE SCALE GENOMIC DNA]</scope>
    <source>
        <strain evidence="6 7">Bb-Ger1</strain>
    </source>
</reference>
<feature type="compositionally biased region" description="Polar residues" evidence="5">
    <location>
        <begin position="55"/>
        <end position="65"/>
    </location>
</feature>
<dbReference type="GO" id="GO:0031297">
    <property type="term" value="P:replication fork processing"/>
    <property type="evidence" value="ECO:0007669"/>
    <property type="project" value="TreeGrafter"/>
</dbReference>
<dbReference type="GO" id="GO:0003682">
    <property type="term" value="F:chromatin binding"/>
    <property type="evidence" value="ECO:0007669"/>
    <property type="project" value="TreeGrafter"/>
</dbReference>
<dbReference type="GO" id="GO:0003887">
    <property type="term" value="F:DNA-directed DNA polymerase activity"/>
    <property type="evidence" value="ECO:0007669"/>
    <property type="project" value="UniProtKB-EC"/>
</dbReference>
<dbReference type="PANTHER" id="PTHR31399">
    <property type="entry name" value="DNA-DIRECTED PRIMASE / POLYMERASE PROTEIN"/>
    <property type="match status" value="1"/>
</dbReference>
<dbReference type="GO" id="GO:0042276">
    <property type="term" value="P:error-prone translesion synthesis"/>
    <property type="evidence" value="ECO:0007669"/>
    <property type="project" value="InterPro"/>
</dbReference>
<feature type="region of interest" description="Disordered" evidence="5">
    <location>
        <begin position="1059"/>
        <end position="1130"/>
    </location>
</feature>
<dbReference type="OrthoDB" id="332275at2759"/>
<name>A0A2A9MGD0_BESBE</name>
<feature type="compositionally biased region" description="Polar residues" evidence="5">
    <location>
        <begin position="140"/>
        <end position="160"/>
    </location>
</feature>
<dbReference type="EC" id="2.7.7.102" evidence="3"/>
<dbReference type="EMBL" id="NWUJ01000006">
    <property type="protein sequence ID" value="PFH34657.1"/>
    <property type="molecule type" value="Genomic_DNA"/>
</dbReference>
<evidence type="ECO:0000256" key="3">
    <source>
        <dbReference type="ARBA" id="ARBA00044768"/>
    </source>
</evidence>
<feature type="compositionally biased region" description="Polar residues" evidence="5">
    <location>
        <begin position="101"/>
        <end position="113"/>
    </location>
</feature>
<feature type="compositionally biased region" description="Low complexity" evidence="5">
    <location>
        <begin position="478"/>
        <end position="494"/>
    </location>
</feature>
<feature type="compositionally biased region" description="Low complexity" evidence="5">
    <location>
        <begin position="457"/>
        <end position="468"/>
    </location>
</feature>
<feature type="compositionally biased region" description="Basic and acidic residues" evidence="5">
    <location>
        <begin position="1118"/>
        <end position="1130"/>
    </location>
</feature>